<dbReference type="NCBIfam" id="NF047698">
    <property type="entry name" value="PP_RS20740_fam"/>
    <property type="match status" value="1"/>
</dbReference>
<evidence type="ECO:0000313" key="2">
    <source>
        <dbReference type="Proteomes" id="UP000292346"/>
    </source>
</evidence>
<dbReference type="AlphaFoldDB" id="A0A4R0HHW1"/>
<keyword evidence="2" id="KW-1185">Reference proteome</keyword>
<reference evidence="1 2" key="1">
    <citation type="submission" date="2019-02" db="EMBL/GenBank/DDBJ databases">
        <title>Kribbella capetownensis sp. nov. and Kribbella speibonae sp. nov., isolated from soil.</title>
        <authorList>
            <person name="Curtis S.M."/>
            <person name="Norton I."/>
            <person name="Everest G.J."/>
            <person name="Meyers P.R."/>
        </authorList>
    </citation>
    <scope>NUCLEOTIDE SEQUENCE [LARGE SCALE GENOMIC DNA]</scope>
    <source>
        <strain evidence="1 2">KCTC 29219</strain>
    </source>
</reference>
<accession>A0A4R0HHW1</accession>
<organism evidence="1 2">
    <name type="scientific">Kribbella soli</name>
    <dbReference type="NCBI Taxonomy" id="1124743"/>
    <lineage>
        <taxon>Bacteria</taxon>
        <taxon>Bacillati</taxon>
        <taxon>Actinomycetota</taxon>
        <taxon>Actinomycetes</taxon>
        <taxon>Propionibacteriales</taxon>
        <taxon>Kribbellaceae</taxon>
        <taxon>Kribbella</taxon>
    </lineage>
</organism>
<dbReference type="EMBL" id="SJJZ01000001">
    <property type="protein sequence ID" value="TCC10897.1"/>
    <property type="molecule type" value="Genomic_DNA"/>
</dbReference>
<evidence type="ECO:0000313" key="1">
    <source>
        <dbReference type="EMBL" id="TCC10897.1"/>
    </source>
</evidence>
<protein>
    <submittedName>
        <fullName evidence="1">Uncharacterized protein</fullName>
    </submittedName>
</protein>
<dbReference type="RefSeq" id="WP_131335286.1">
    <property type="nucleotide sequence ID" value="NZ_SJJZ01000001.1"/>
</dbReference>
<comment type="caution">
    <text evidence="1">The sequence shown here is derived from an EMBL/GenBank/DDBJ whole genome shotgun (WGS) entry which is preliminary data.</text>
</comment>
<proteinExistence type="predicted"/>
<dbReference type="Proteomes" id="UP000292346">
    <property type="component" value="Unassembled WGS sequence"/>
</dbReference>
<name>A0A4R0HHW1_9ACTN</name>
<dbReference type="OrthoDB" id="5137090at2"/>
<dbReference type="InterPro" id="IPR058085">
    <property type="entry name" value="PP_RS20740-like"/>
</dbReference>
<gene>
    <name evidence="1" type="ORF">E0H45_06230</name>
</gene>
<sequence>MTDENSDDSVRDVTAARGELNPGDIFALPDYKLPARTKKRRFKPWHKPRKQYIRDLQWNREIAWLLRNRSPDKPLRYLGLPGTDLLDLRHFYNTFCRKSERYPDGRELRFLGFDTAAHSRSAEGDALNVSLDEMVGSGRLVDPLSDVRGDRFQTLATYDSVAWRQARQLGPYDIINVDLCGSVGEEEVTIDSSIYSALHNLAHMQLRNDEPWAIFLTTRVKADLFSESALAKLIEFVDRNLSDCAEFRVAADDYLDGMRHLADPIDQWGCQQFFDTATLGILKWLLEMVGRSSRCVVSVSSAAAYKVEGSAPCVDMLSVVLRFVPIAHPQPDSSGMSGIGRIGVSECEQAAHFPQAVAATVDVDKLLAEDAQVQQVCIERASLLMQEARYDGDDYEEWIKHGYPSL</sequence>